<proteinExistence type="predicted"/>
<dbReference type="PRINTS" id="PR00757">
    <property type="entry name" value="AMINEOXDASEF"/>
</dbReference>
<protein>
    <submittedName>
        <fullName evidence="4">NAD(P)/FAD-dependent oxidoreductase</fullName>
        <ecNumber evidence="4">1.-.-.-</ecNumber>
    </submittedName>
</protein>
<name>A0ABW1DNI3_9DEIO</name>
<dbReference type="EC" id="1.-.-.-" evidence="4"/>
<dbReference type="RefSeq" id="WP_380048964.1">
    <property type="nucleotide sequence ID" value="NZ_JBHSOH010000009.1"/>
</dbReference>
<sequence>MHDVLVIGGGLAGLTAARVLTRAGQRVRLLEAAPEIGGRVRTRVMEGFTLDAGYQVLFPDYPAVRRNLDLGALDLVPIAPAGVVRRGRRAEALGDPLRDPGSLGSTLLSGALTLGDKARIGRLALELGAPPAHTLLVGPDESTESYLRRQGFSEAALDHFFRPFFGGVFLRRDLATSARLFRYYFRLLMTGGAALPRAGMGTIPAQLAQGLDVRTGVRVTHLQPHGTHVTAQTSAGELDARQVIVATDTWSAAPLLGEEAGQNEATPRGSLGSAYLYYAAAAPVEKQHRLLLNGEAGLINNAQWMGQAVPGRAPEGQDLLVVTVLASAQGGVPALDDAALDARVRGELSRWYGEAAVSGLRTLGTERIPHAQYPQPPGYAATLPGHATPLPGVLRAGEVTSMSGIQGAMESGEKAAAIALNDLAAMSRPRGA</sequence>
<reference evidence="5" key="1">
    <citation type="journal article" date="2019" name="Int. J. Syst. Evol. Microbiol.">
        <title>The Global Catalogue of Microorganisms (GCM) 10K type strain sequencing project: providing services to taxonomists for standard genome sequencing and annotation.</title>
        <authorList>
            <consortium name="The Broad Institute Genomics Platform"/>
            <consortium name="The Broad Institute Genome Sequencing Center for Infectious Disease"/>
            <person name="Wu L."/>
            <person name="Ma J."/>
        </authorList>
    </citation>
    <scope>NUCLEOTIDE SEQUENCE [LARGE SCALE GENOMIC DNA]</scope>
    <source>
        <strain evidence="5">CGMCC 1.15053</strain>
    </source>
</reference>
<accession>A0ABW1DNI3</accession>
<evidence type="ECO:0000256" key="1">
    <source>
        <dbReference type="ARBA" id="ARBA00001974"/>
    </source>
</evidence>
<dbReference type="PANTHER" id="PTHR42841">
    <property type="entry name" value="AMINE OXIDASE"/>
    <property type="match status" value="1"/>
</dbReference>
<keyword evidence="2 4" id="KW-0560">Oxidoreductase</keyword>
<evidence type="ECO:0000256" key="2">
    <source>
        <dbReference type="ARBA" id="ARBA00023002"/>
    </source>
</evidence>
<keyword evidence="5" id="KW-1185">Reference proteome</keyword>
<dbReference type="SUPFAM" id="SSF51905">
    <property type="entry name" value="FAD/NAD(P)-binding domain"/>
    <property type="match status" value="1"/>
</dbReference>
<dbReference type="EMBL" id="JBHSOH010000009">
    <property type="protein sequence ID" value="MFC5848684.1"/>
    <property type="molecule type" value="Genomic_DNA"/>
</dbReference>
<gene>
    <name evidence="4" type="ORF">ACFPQ6_10205</name>
</gene>
<feature type="domain" description="Amine oxidase" evidence="3">
    <location>
        <begin position="11"/>
        <end position="418"/>
    </location>
</feature>
<evidence type="ECO:0000259" key="3">
    <source>
        <dbReference type="Pfam" id="PF01593"/>
    </source>
</evidence>
<dbReference type="GO" id="GO:0016491">
    <property type="term" value="F:oxidoreductase activity"/>
    <property type="evidence" value="ECO:0007669"/>
    <property type="project" value="UniProtKB-KW"/>
</dbReference>
<dbReference type="Gene3D" id="3.50.50.60">
    <property type="entry name" value="FAD/NAD(P)-binding domain"/>
    <property type="match status" value="1"/>
</dbReference>
<dbReference type="Pfam" id="PF01593">
    <property type="entry name" value="Amino_oxidase"/>
    <property type="match status" value="1"/>
</dbReference>
<evidence type="ECO:0000313" key="4">
    <source>
        <dbReference type="EMBL" id="MFC5848684.1"/>
    </source>
</evidence>
<evidence type="ECO:0000313" key="5">
    <source>
        <dbReference type="Proteomes" id="UP001595979"/>
    </source>
</evidence>
<dbReference type="Proteomes" id="UP001595979">
    <property type="component" value="Unassembled WGS sequence"/>
</dbReference>
<comment type="cofactor">
    <cofactor evidence="1">
        <name>FAD</name>
        <dbReference type="ChEBI" id="CHEBI:57692"/>
    </cofactor>
</comment>
<dbReference type="InterPro" id="IPR036188">
    <property type="entry name" value="FAD/NAD-bd_sf"/>
</dbReference>
<dbReference type="InterPro" id="IPR002937">
    <property type="entry name" value="Amino_oxidase"/>
</dbReference>
<dbReference type="InterPro" id="IPR001613">
    <property type="entry name" value="Flavin_amine_oxidase"/>
</dbReference>
<comment type="caution">
    <text evidence="4">The sequence shown here is derived from an EMBL/GenBank/DDBJ whole genome shotgun (WGS) entry which is preliminary data.</text>
</comment>
<organism evidence="4 5">
    <name type="scientific">Deinococcus petrolearius</name>
    <dbReference type="NCBI Taxonomy" id="1751295"/>
    <lineage>
        <taxon>Bacteria</taxon>
        <taxon>Thermotogati</taxon>
        <taxon>Deinococcota</taxon>
        <taxon>Deinococci</taxon>
        <taxon>Deinococcales</taxon>
        <taxon>Deinococcaceae</taxon>
        <taxon>Deinococcus</taxon>
    </lineage>
</organism>